<dbReference type="EMBL" id="CP038637">
    <property type="protein sequence ID" value="QBY56073.1"/>
    <property type="molecule type" value="Genomic_DNA"/>
</dbReference>
<dbReference type="GO" id="GO:0008270">
    <property type="term" value="F:zinc ion binding"/>
    <property type="evidence" value="ECO:0007669"/>
    <property type="project" value="InterPro"/>
</dbReference>
<dbReference type="RefSeq" id="WP_135707241.1">
    <property type="nucleotide sequence ID" value="NZ_CP038637.1"/>
</dbReference>
<dbReference type="AlphaFoldDB" id="A0A4P7LQZ5"/>
<keyword evidence="3" id="KW-0540">Nuclease</keyword>
<evidence type="ECO:0000313" key="3">
    <source>
        <dbReference type="EMBL" id="QBY56073.1"/>
    </source>
</evidence>
<dbReference type="Pfam" id="PF01844">
    <property type="entry name" value="HNH"/>
    <property type="match status" value="1"/>
</dbReference>
<dbReference type="OrthoDB" id="9802901at2"/>
<evidence type="ECO:0000256" key="1">
    <source>
        <dbReference type="SAM" id="MobiDB-lite"/>
    </source>
</evidence>
<feature type="domain" description="HNH nuclease" evidence="2">
    <location>
        <begin position="85"/>
        <end position="133"/>
    </location>
</feature>
<dbReference type="GO" id="GO:0004519">
    <property type="term" value="F:endonuclease activity"/>
    <property type="evidence" value="ECO:0007669"/>
    <property type="project" value="UniProtKB-KW"/>
</dbReference>
<feature type="region of interest" description="Disordered" evidence="1">
    <location>
        <begin position="154"/>
        <end position="180"/>
    </location>
</feature>
<dbReference type="InterPro" id="IPR003615">
    <property type="entry name" value="HNH_nuc"/>
</dbReference>
<dbReference type="InterPro" id="IPR002711">
    <property type="entry name" value="HNH"/>
</dbReference>
<keyword evidence="3" id="KW-0255">Endonuclease</keyword>
<proteinExistence type="predicted"/>
<dbReference type="InterPro" id="IPR052892">
    <property type="entry name" value="NA-targeting_endonuclease"/>
</dbReference>
<evidence type="ECO:0000259" key="2">
    <source>
        <dbReference type="SMART" id="SM00507"/>
    </source>
</evidence>
<dbReference type="SMART" id="SM00507">
    <property type="entry name" value="HNHc"/>
    <property type="match status" value="1"/>
</dbReference>
<gene>
    <name evidence="3" type="ORF">E0W60_34030</name>
</gene>
<accession>A0A4P7LQZ5</accession>
<evidence type="ECO:0000313" key="4">
    <source>
        <dbReference type="Proteomes" id="UP000295294"/>
    </source>
</evidence>
<dbReference type="GO" id="GO:0003676">
    <property type="term" value="F:nucleic acid binding"/>
    <property type="evidence" value="ECO:0007669"/>
    <property type="project" value="InterPro"/>
</dbReference>
<dbReference type="PANTHER" id="PTHR33877">
    <property type="entry name" value="SLL1193 PROTEIN"/>
    <property type="match status" value="1"/>
</dbReference>
<organism evidence="3 4">
    <name type="scientific">Cupriavidus oxalaticus</name>
    <dbReference type="NCBI Taxonomy" id="96344"/>
    <lineage>
        <taxon>Bacteria</taxon>
        <taxon>Pseudomonadati</taxon>
        <taxon>Pseudomonadota</taxon>
        <taxon>Betaproteobacteria</taxon>
        <taxon>Burkholderiales</taxon>
        <taxon>Burkholderiaceae</taxon>
        <taxon>Cupriavidus</taxon>
    </lineage>
</organism>
<protein>
    <submittedName>
        <fullName evidence="3">HNH endonuclease</fullName>
    </submittedName>
</protein>
<dbReference type="PANTHER" id="PTHR33877:SF1">
    <property type="entry name" value="TYPE IV METHYL-DIRECTED RESTRICTION ENZYME ECOKMCRA"/>
    <property type="match status" value="1"/>
</dbReference>
<reference evidence="3 4" key="1">
    <citation type="submission" date="2019-03" db="EMBL/GenBank/DDBJ databases">
        <title>Efficiently degradation of phenoxyalkanoic acid herbicides by Cupriavidus oxalaticus strain X32.</title>
        <authorList>
            <person name="Sheng X."/>
        </authorList>
    </citation>
    <scope>NUCLEOTIDE SEQUENCE [LARGE SCALE GENOMIC DNA]</scope>
    <source>
        <strain evidence="3 4">X32</strain>
        <plasmid evidence="3 4">unnamed2</plasmid>
    </source>
</reference>
<dbReference type="KEGG" id="cox:E0W60_34030"/>
<name>A0A4P7LQZ5_9BURK</name>
<keyword evidence="3" id="KW-0378">Hydrolase</keyword>
<dbReference type="CDD" id="cd00085">
    <property type="entry name" value="HNHc"/>
    <property type="match status" value="1"/>
</dbReference>
<dbReference type="Proteomes" id="UP000295294">
    <property type="component" value="Plasmid unnamed2"/>
</dbReference>
<geneLocation type="plasmid" evidence="3">
    <name>unnamed2</name>
</geneLocation>
<dbReference type="Gene3D" id="1.10.30.50">
    <property type="match status" value="1"/>
</dbReference>
<sequence>MSEAKKCKDCGKMLPVTREYFGQFKNRKANGEVVIGFRNSCRTCMAANTARHSANNPDLVQERNRLRRERNLQGGGDYTVEDIEAIRRELADACRFCALPLNRQGEVEHLTPVARGGTSNPNNLTLACSRCNLAKGNKTLTEFNEWRKERGLSVRQISPKGEAPDFPVGLPGKGSKAERR</sequence>
<keyword evidence="3" id="KW-0614">Plasmid</keyword>